<accession>A0AAP0GGK3</accession>
<evidence type="ECO:0000256" key="4">
    <source>
        <dbReference type="ARBA" id="ARBA00023159"/>
    </source>
</evidence>
<dbReference type="GO" id="GO:0016602">
    <property type="term" value="C:CCAAT-binding factor complex"/>
    <property type="evidence" value="ECO:0007669"/>
    <property type="project" value="InterPro"/>
</dbReference>
<evidence type="ECO:0000313" key="10">
    <source>
        <dbReference type="Proteomes" id="UP001408789"/>
    </source>
</evidence>
<dbReference type="InterPro" id="IPR018362">
    <property type="entry name" value="CCAAT-binding_factor_CS"/>
</dbReference>
<evidence type="ECO:0000313" key="9">
    <source>
        <dbReference type="EMBL" id="KAK9048226.1"/>
    </source>
</evidence>
<keyword evidence="2 8" id="KW-0805">Transcription regulation</keyword>
<comment type="subcellular location">
    <subcellularLocation>
        <location evidence="1 8">Nucleus</location>
    </subcellularLocation>
</comment>
<dbReference type="PROSITE" id="PS51152">
    <property type="entry name" value="NFYA_HAP2_2"/>
    <property type="match status" value="1"/>
</dbReference>
<dbReference type="Gene3D" id="6.10.250.2430">
    <property type="match status" value="1"/>
</dbReference>
<protein>
    <recommendedName>
        <fullName evidence="8">Nuclear transcription factor Y subunit</fullName>
    </recommendedName>
</protein>
<dbReference type="EMBL" id="JBCNJP010013971">
    <property type="protein sequence ID" value="KAK9048226.1"/>
    <property type="molecule type" value="Genomic_DNA"/>
</dbReference>
<dbReference type="Pfam" id="PF02045">
    <property type="entry name" value="CBFB_NFYA"/>
    <property type="match status" value="1"/>
</dbReference>
<evidence type="ECO:0000256" key="6">
    <source>
        <dbReference type="ARBA" id="ARBA00023242"/>
    </source>
</evidence>
<evidence type="ECO:0000256" key="1">
    <source>
        <dbReference type="ARBA" id="ARBA00004123"/>
    </source>
</evidence>
<proteinExistence type="inferred from homology"/>
<name>A0AAP0GGK3_9ASTR</name>
<keyword evidence="5 8" id="KW-0804">Transcription</keyword>
<keyword evidence="6 8" id="KW-0539">Nucleus</keyword>
<evidence type="ECO:0000256" key="5">
    <source>
        <dbReference type="ARBA" id="ARBA00023163"/>
    </source>
</evidence>
<evidence type="ECO:0000256" key="7">
    <source>
        <dbReference type="ARBA" id="ARBA00025911"/>
    </source>
</evidence>
<dbReference type="GO" id="GO:0003677">
    <property type="term" value="F:DNA binding"/>
    <property type="evidence" value="ECO:0007669"/>
    <property type="project" value="UniProtKB-KW"/>
</dbReference>
<keyword evidence="4" id="KW-0010">Activator</keyword>
<gene>
    <name evidence="9" type="ORF">SSX86_032811</name>
</gene>
<dbReference type="PROSITE" id="PS00686">
    <property type="entry name" value="NFYA_HAP2_1"/>
    <property type="match status" value="1"/>
</dbReference>
<evidence type="ECO:0000256" key="3">
    <source>
        <dbReference type="ARBA" id="ARBA00023125"/>
    </source>
</evidence>
<keyword evidence="10" id="KW-1185">Reference proteome</keyword>
<sequence>MQELLKKNCKPCGVGFPSQWTESFVDQSTLSNNLSLKMGSLTPRQQNTKHIGLQFQFQDHDSSSSQSTCQSYPEVASAEDGCKYWENKFSTQSAHGTHEEGSEGSGLPIGTQDYAFASLPDHKQPYVSLSVYKSFFKSLWCFARLMFLLEFPHLQGMNIMSARVPLPSDFTQGEAIYVNAKQYNAILRRRQYRAKLEAQNKLSKPRKPYLHESRHAHALKRARGPGGRFLNSKKTQETQFDGLINDGDDMGTAQCLENNHHGGIDGNGSCQYSDITTASNKFFKQQELKFSIYNSNVGGYGGTHHM</sequence>
<comment type="similarity">
    <text evidence="8">Belongs to the NFYA/HAP2 subunit family.</text>
</comment>
<dbReference type="PRINTS" id="PR00616">
    <property type="entry name" value="CCAATSUBUNTB"/>
</dbReference>
<dbReference type="GO" id="GO:0003700">
    <property type="term" value="F:DNA-binding transcription factor activity"/>
    <property type="evidence" value="ECO:0007669"/>
    <property type="project" value="UniProtKB-UniRule"/>
</dbReference>
<dbReference type="AlphaFoldDB" id="A0AAP0GGK3"/>
<dbReference type="SMART" id="SM00521">
    <property type="entry name" value="CBF"/>
    <property type="match status" value="1"/>
</dbReference>
<dbReference type="PANTHER" id="PTHR12632">
    <property type="entry name" value="TRANSCRIPTION FACTOR NF-Y ALPHA-RELATED"/>
    <property type="match status" value="1"/>
</dbReference>
<dbReference type="Proteomes" id="UP001408789">
    <property type="component" value="Unassembled WGS sequence"/>
</dbReference>
<dbReference type="InterPro" id="IPR001289">
    <property type="entry name" value="NFYA"/>
</dbReference>
<reference evidence="9 10" key="1">
    <citation type="submission" date="2024-04" db="EMBL/GenBank/DDBJ databases">
        <title>The reference genome of an endangered Asteraceae, Deinandra increscens subsp. villosa, native to the Central Coast of California.</title>
        <authorList>
            <person name="Guilliams M."/>
            <person name="Hasenstab-Lehman K."/>
            <person name="Meyer R."/>
            <person name="Mcevoy S."/>
        </authorList>
    </citation>
    <scope>NUCLEOTIDE SEQUENCE [LARGE SCALE GENOMIC DNA]</scope>
    <source>
        <tissue evidence="9">Leaf</tissue>
    </source>
</reference>
<evidence type="ECO:0000256" key="2">
    <source>
        <dbReference type="ARBA" id="ARBA00023015"/>
    </source>
</evidence>
<comment type="subunit">
    <text evidence="7">Heterotrimeric transcription factor composed of three components, NF-YA, NF-YB and NF-YC. NF-YB and NF-YC must interact and dimerize for NF-YA association and DNA binding.</text>
</comment>
<comment type="function">
    <text evidence="8">Component of the sequence-specific heterotrimeric transcription factor (NF-Y) which specifically recognizes a 5'-CCAAT-3' box motif found in the promoters of its target genes.</text>
</comment>
<keyword evidence="3 8" id="KW-0238">DNA-binding</keyword>
<comment type="caution">
    <text evidence="9">The sequence shown here is derived from an EMBL/GenBank/DDBJ whole genome shotgun (WGS) entry which is preliminary data.</text>
</comment>
<evidence type="ECO:0000256" key="8">
    <source>
        <dbReference type="RuleBase" id="RU367155"/>
    </source>
</evidence>
<organism evidence="9 10">
    <name type="scientific">Deinandra increscens subsp. villosa</name>
    <dbReference type="NCBI Taxonomy" id="3103831"/>
    <lineage>
        <taxon>Eukaryota</taxon>
        <taxon>Viridiplantae</taxon>
        <taxon>Streptophyta</taxon>
        <taxon>Embryophyta</taxon>
        <taxon>Tracheophyta</taxon>
        <taxon>Spermatophyta</taxon>
        <taxon>Magnoliopsida</taxon>
        <taxon>eudicotyledons</taxon>
        <taxon>Gunneridae</taxon>
        <taxon>Pentapetalae</taxon>
        <taxon>asterids</taxon>
        <taxon>campanulids</taxon>
        <taxon>Asterales</taxon>
        <taxon>Asteraceae</taxon>
        <taxon>Asteroideae</taxon>
        <taxon>Heliantheae alliance</taxon>
        <taxon>Madieae</taxon>
        <taxon>Madiinae</taxon>
        <taxon>Deinandra</taxon>
    </lineage>
</organism>